<evidence type="ECO:0000256" key="6">
    <source>
        <dbReference type="SAM" id="Phobius"/>
    </source>
</evidence>
<feature type="transmembrane region" description="Helical" evidence="6">
    <location>
        <begin position="208"/>
        <end position="226"/>
    </location>
</feature>
<keyword evidence="4 6" id="KW-1133">Transmembrane helix</keyword>
<dbReference type="NCBIfam" id="TIGR00765">
    <property type="entry name" value="yihY_not_rbn"/>
    <property type="match status" value="1"/>
</dbReference>
<evidence type="ECO:0000256" key="5">
    <source>
        <dbReference type="ARBA" id="ARBA00023136"/>
    </source>
</evidence>
<dbReference type="PIRSF" id="PIRSF035875">
    <property type="entry name" value="RNase_BN"/>
    <property type="match status" value="1"/>
</dbReference>
<keyword evidence="2" id="KW-1003">Cell membrane</keyword>
<dbReference type="EMBL" id="CP034413">
    <property type="protein sequence ID" value="QCI61005.1"/>
    <property type="molecule type" value="Genomic_DNA"/>
</dbReference>
<dbReference type="Pfam" id="PF03631">
    <property type="entry name" value="Virul_fac_BrkB"/>
    <property type="match status" value="1"/>
</dbReference>
<name>A0A4D7AT03_9FIRM</name>
<feature type="transmembrane region" description="Helical" evidence="6">
    <location>
        <begin position="31"/>
        <end position="52"/>
    </location>
</feature>
<keyword evidence="3 6" id="KW-0812">Transmembrane</keyword>
<evidence type="ECO:0000256" key="2">
    <source>
        <dbReference type="ARBA" id="ARBA00022475"/>
    </source>
</evidence>
<dbReference type="GO" id="GO:0005886">
    <property type="term" value="C:plasma membrane"/>
    <property type="evidence" value="ECO:0007669"/>
    <property type="project" value="UniProtKB-SubCell"/>
</dbReference>
<dbReference type="PANTHER" id="PTHR30213">
    <property type="entry name" value="INNER MEMBRANE PROTEIN YHJD"/>
    <property type="match status" value="1"/>
</dbReference>
<evidence type="ECO:0000313" key="8">
    <source>
        <dbReference type="Proteomes" id="UP000298642"/>
    </source>
</evidence>
<keyword evidence="5 6" id="KW-0472">Membrane</keyword>
<organism evidence="7 8">
    <name type="scientific">Dysosmobacter welbionis</name>
    <dbReference type="NCBI Taxonomy" id="2093857"/>
    <lineage>
        <taxon>Bacteria</taxon>
        <taxon>Bacillati</taxon>
        <taxon>Bacillota</taxon>
        <taxon>Clostridia</taxon>
        <taxon>Eubacteriales</taxon>
        <taxon>Oscillospiraceae</taxon>
        <taxon>Dysosmobacter</taxon>
    </lineage>
</organism>
<keyword evidence="8" id="KW-1185">Reference proteome</keyword>
<protein>
    <submittedName>
        <fullName evidence="7">YihY/virulence factor BrkB family protein</fullName>
    </submittedName>
</protein>
<dbReference type="InterPro" id="IPR017039">
    <property type="entry name" value="Virul_fac_BrkB"/>
</dbReference>
<sequence length="281" mass="31615">MELPQNRFLRGIYLLVQRYLRHNVGMQGAALAFYLLFMIFPLLIFVSSLLGLLQLDVDAILAAVQEFLPREIVSFIGVYLTYVGRNPSVKLLLFGLFFSLYFPMRATNTLMRSVRIAYHLGPPRGALPQLVKTLLYTAVLIATIALTLTLMSVGDRLLLYAVDSFGLPRFWAVLWAKLRFPVAAVAGYFALFFLYALSQDGRQPWRNIWPGTMAALGAWLALNWLYSTYVENFADYSLLYGSIGTAIALLIWLYMTAVTLIMGAELNATLISLRKDRAGES</sequence>
<evidence type="ECO:0000256" key="4">
    <source>
        <dbReference type="ARBA" id="ARBA00022989"/>
    </source>
</evidence>
<feature type="transmembrane region" description="Helical" evidence="6">
    <location>
        <begin position="72"/>
        <end position="102"/>
    </location>
</feature>
<proteinExistence type="predicted"/>
<gene>
    <name evidence="7" type="ORF">EIO64_09180</name>
</gene>
<comment type="subcellular location">
    <subcellularLocation>
        <location evidence="1">Cell membrane</location>
        <topology evidence="1">Multi-pass membrane protein</topology>
    </subcellularLocation>
</comment>
<dbReference type="AlphaFoldDB" id="A0A4D7AT03"/>
<dbReference type="Proteomes" id="UP000298642">
    <property type="component" value="Chromosome"/>
</dbReference>
<feature type="transmembrane region" description="Helical" evidence="6">
    <location>
        <begin position="238"/>
        <end position="264"/>
    </location>
</feature>
<evidence type="ECO:0000313" key="7">
    <source>
        <dbReference type="EMBL" id="QCI61005.1"/>
    </source>
</evidence>
<reference evidence="8" key="1">
    <citation type="submission" date="2018-12" db="EMBL/GenBank/DDBJ databases">
        <title>Dusodibacter welbiota gen. nov., sp. nov., isolated from human faeces and emended description of the Oscillibacter genus.</title>
        <authorList>
            <person name="Le Roy T."/>
            <person name="Van der Smissen P."/>
            <person name="Delzenne N."/>
            <person name="Muccioli G."/>
            <person name="Collet J.F."/>
            <person name="Cani P.D."/>
        </authorList>
    </citation>
    <scope>NUCLEOTIDE SEQUENCE [LARGE SCALE GENOMIC DNA]</scope>
    <source>
        <strain evidence="8">J115</strain>
    </source>
</reference>
<evidence type="ECO:0000256" key="1">
    <source>
        <dbReference type="ARBA" id="ARBA00004651"/>
    </source>
</evidence>
<evidence type="ECO:0000256" key="3">
    <source>
        <dbReference type="ARBA" id="ARBA00022692"/>
    </source>
</evidence>
<accession>A0A4D7AT03</accession>
<feature type="transmembrane region" description="Helical" evidence="6">
    <location>
        <begin position="174"/>
        <end position="196"/>
    </location>
</feature>
<feature type="transmembrane region" description="Helical" evidence="6">
    <location>
        <begin position="134"/>
        <end position="154"/>
    </location>
</feature>
<dbReference type="PANTHER" id="PTHR30213:SF0">
    <property type="entry name" value="UPF0761 MEMBRANE PROTEIN YIHY"/>
    <property type="match status" value="1"/>
</dbReference>
<dbReference type="KEGG" id="obj:EIO64_09180"/>